<accession>A0AA96V8T8</accession>
<protein>
    <submittedName>
        <fullName evidence="2">Uncharacterized protein</fullName>
    </submittedName>
</protein>
<feature type="transmembrane region" description="Helical" evidence="1">
    <location>
        <begin position="43"/>
        <end position="62"/>
    </location>
</feature>
<keyword evidence="3" id="KW-1185">Reference proteome</keyword>
<sequence>MTKIKLAIIGILAAAFFLVAILSVTFPESTDPLKELYSMLTGFFRGLGAPAGYITVYSAYLLGK</sequence>
<evidence type="ECO:0000313" key="3">
    <source>
        <dbReference type="Proteomes" id="UP001302662"/>
    </source>
</evidence>
<reference evidence="2 3" key="1">
    <citation type="submission" date="2023-07" db="EMBL/GenBank/DDBJ databases">
        <title>Closed genome sequence of Methanimicrococcus sp. Es2.</title>
        <authorList>
            <person name="Protasov E."/>
            <person name="Platt K."/>
            <person name="Reeh H."/>
            <person name="Poehlein A."/>
            <person name="Daniel R."/>
            <person name="Brune A."/>
        </authorList>
    </citation>
    <scope>NUCLEOTIDE SEQUENCE [LARGE SCALE GENOMIC DNA]</scope>
    <source>
        <strain evidence="2 3">Es2</strain>
    </source>
</reference>
<name>A0AA96V8T8_9EURY</name>
<organism evidence="2 3">
    <name type="scientific">Methanimicrococcus stummii</name>
    <dbReference type="NCBI Taxonomy" id="3028294"/>
    <lineage>
        <taxon>Archaea</taxon>
        <taxon>Methanobacteriati</taxon>
        <taxon>Methanobacteriota</taxon>
        <taxon>Stenosarchaea group</taxon>
        <taxon>Methanomicrobia</taxon>
        <taxon>Methanosarcinales</taxon>
        <taxon>Methanosarcinaceae</taxon>
        <taxon>Methanimicrococcus</taxon>
    </lineage>
</organism>
<evidence type="ECO:0000256" key="1">
    <source>
        <dbReference type="SAM" id="Phobius"/>
    </source>
</evidence>
<dbReference type="GeneID" id="85197379"/>
<dbReference type="Proteomes" id="UP001302662">
    <property type="component" value="Chromosome"/>
</dbReference>
<evidence type="ECO:0000313" key="2">
    <source>
        <dbReference type="EMBL" id="WNY28709.1"/>
    </source>
</evidence>
<keyword evidence="1" id="KW-0812">Transmembrane</keyword>
<dbReference type="EMBL" id="CP131062">
    <property type="protein sequence ID" value="WNY28709.1"/>
    <property type="molecule type" value="Genomic_DNA"/>
</dbReference>
<dbReference type="RefSeq" id="WP_316558718.1">
    <property type="nucleotide sequence ID" value="NZ_CP131062.1"/>
</dbReference>
<dbReference type="AlphaFoldDB" id="A0AA96V8T8"/>
<keyword evidence="1" id="KW-1133">Transmembrane helix</keyword>
<dbReference type="KEGG" id="mees:MmiEs2_09120"/>
<gene>
    <name evidence="2" type="ORF">MmiEs2_09120</name>
</gene>
<keyword evidence="1" id="KW-0472">Membrane</keyword>
<proteinExistence type="predicted"/>